<dbReference type="Proteomes" id="UP000251889">
    <property type="component" value="Unassembled WGS sequence"/>
</dbReference>
<gene>
    <name evidence="2" type="ORF">DQQ10_23955</name>
</gene>
<evidence type="ECO:0008006" key="4">
    <source>
        <dbReference type="Google" id="ProtNLM"/>
    </source>
</evidence>
<dbReference type="AlphaFoldDB" id="A0A364XVK7"/>
<keyword evidence="3" id="KW-1185">Reference proteome</keyword>
<name>A0A364XVK7_9BACT</name>
<dbReference type="InterPro" id="IPR036423">
    <property type="entry name" value="SOD-like_Cu/Zn_dom_sf"/>
</dbReference>
<accession>A0A364XVK7</accession>
<dbReference type="GO" id="GO:0046872">
    <property type="term" value="F:metal ion binding"/>
    <property type="evidence" value="ECO:0007669"/>
    <property type="project" value="InterPro"/>
</dbReference>
<evidence type="ECO:0000256" key="1">
    <source>
        <dbReference type="ARBA" id="ARBA00010457"/>
    </source>
</evidence>
<dbReference type="OrthoDB" id="1451403at2"/>
<evidence type="ECO:0000313" key="3">
    <source>
        <dbReference type="Proteomes" id="UP000251889"/>
    </source>
</evidence>
<comment type="similarity">
    <text evidence="1">Belongs to the Cu-Zn superoxide dismutase family.</text>
</comment>
<reference evidence="2 3" key="1">
    <citation type="submission" date="2018-06" db="EMBL/GenBank/DDBJ databases">
        <title>Chryseolinea flavus sp. nov., a member of the phylum Bacteroidetes isolated from soil.</title>
        <authorList>
            <person name="Li Y."/>
            <person name="Wang J."/>
        </authorList>
    </citation>
    <scope>NUCLEOTIDE SEQUENCE [LARGE SCALE GENOMIC DNA]</scope>
    <source>
        <strain evidence="2 3">SDU1-6</strain>
    </source>
</reference>
<sequence length="170" mass="17787">MKYLMIIGLISLALVACQENESVKKNDFTGNEATYALKPGSEYAVQGAVTFQEKVDGTILVTLQLTGTEGKLQHPVHLHLGNIGTPDADVAAQLMPVEGSNGKSETILSQLADESKITYNDIIGLDACIKVHLAASGPDKDIVLAGGNIGKAFANDGAAGRLGFSTCRSN</sequence>
<dbReference type="RefSeq" id="WP_112749470.1">
    <property type="nucleotide sequence ID" value="NZ_QMFY01000018.1"/>
</dbReference>
<dbReference type="PROSITE" id="PS51257">
    <property type="entry name" value="PROKAR_LIPOPROTEIN"/>
    <property type="match status" value="1"/>
</dbReference>
<dbReference type="SUPFAM" id="SSF49329">
    <property type="entry name" value="Cu,Zn superoxide dismutase-like"/>
    <property type="match status" value="1"/>
</dbReference>
<evidence type="ECO:0000313" key="2">
    <source>
        <dbReference type="EMBL" id="RAV98385.1"/>
    </source>
</evidence>
<protein>
    <recommendedName>
        <fullName evidence="4">CHRD domain-containing protein</fullName>
    </recommendedName>
</protein>
<proteinExistence type="inferred from homology"/>
<dbReference type="EMBL" id="QMFY01000018">
    <property type="protein sequence ID" value="RAV98385.1"/>
    <property type="molecule type" value="Genomic_DNA"/>
</dbReference>
<dbReference type="GO" id="GO:0006801">
    <property type="term" value="P:superoxide metabolic process"/>
    <property type="evidence" value="ECO:0007669"/>
    <property type="project" value="InterPro"/>
</dbReference>
<comment type="caution">
    <text evidence="2">The sequence shown here is derived from an EMBL/GenBank/DDBJ whole genome shotgun (WGS) entry which is preliminary data.</text>
</comment>
<organism evidence="2 3">
    <name type="scientific">Pseudochryseolinea flava</name>
    <dbReference type="NCBI Taxonomy" id="2059302"/>
    <lineage>
        <taxon>Bacteria</taxon>
        <taxon>Pseudomonadati</taxon>
        <taxon>Bacteroidota</taxon>
        <taxon>Cytophagia</taxon>
        <taxon>Cytophagales</taxon>
        <taxon>Fulvivirgaceae</taxon>
        <taxon>Pseudochryseolinea</taxon>
    </lineage>
</organism>